<dbReference type="GO" id="GO:0005737">
    <property type="term" value="C:cytoplasm"/>
    <property type="evidence" value="ECO:0007669"/>
    <property type="project" value="UniProtKB-SubCell"/>
</dbReference>
<dbReference type="InterPro" id="IPR001977">
    <property type="entry name" value="Depp_CoAkinase"/>
</dbReference>
<evidence type="ECO:0000256" key="1">
    <source>
        <dbReference type="ARBA" id="ARBA00009018"/>
    </source>
</evidence>
<evidence type="ECO:0000256" key="2">
    <source>
        <dbReference type="ARBA" id="ARBA00022741"/>
    </source>
</evidence>
<keyword evidence="5" id="KW-0963">Cytoplasm</keyword>
<dbReference type="GO" id="GO:0005524">
    <property type="term" value="F:ATP binding"/>
    <property type="evidence" value="ECO:0007669"/>
    <property type="project" value="UniProtKB-UniRule"/>
</dbReference>
<evidence type="ECO:0000256" key="4">
    <source>
        <dbReference type="ARBA" id="ARBA00022993"/>
    </source>
</evidence>
<evidence type="ECO:0000256" key="3">
    <source>
        <dbReference type="ARBA" id="ARBA00022840"/>
    </source>
</evidence>
<dbReference type="AlphaFoldDB" id="A0A940YD59"/>
<dbReference type="HAMAP" id="MF_00376">
    <property type="entry name" value="Dephospho_CoA_kinase"/>
    <property type="match status" value="1"/>
</dbReference>
<dbReference type="NCBIfam" id="TIGR00152">
    <property type="entry name" value="dephospho-CoA kinase"/>
    <property type="match status" value="1"/>
</dbReference>
<reference evidence="7" key="1">
    <citation type="submission" date="2021-04" db="EMBL/GenBank/DDBJ databases">
        <title>The genome sequence of Ideonella sp. 4Y11.</title>
        <authorList>
            <person name="Liu Y."/>
        </authorList>
    </citation>
    <scope>NUCLEOTIDE SEQUENCE</scope>
    <source>
        <strain evidence="7">4Y11</strain>
    </source>
</reference>
<keyword evidence="3 5" id="KW-0067">ATP-binding</keyword>
<dbReference type="EC" id="2.7.1.24" evidence="5 6"/>
<dbReference type="Proteomes" id="UP000678374">
    <property type="component" value="Unassembled WGS sequence"/>
</dbReference>
<dbReference type="PANTHER" id="PTHR10695:SF46">
    <property type="entry name" value="BIFUNCTIONAL COENZYME A SYNTHASE-RELATED"/>
    <property type="match status" value="1"/>
</dbReference>
<dbReference type="Pfam" id="PF01121">
    <property type="entry name" value="CoaE"/>
    <property type="match status" value="1"/>
</dbReference>
<keyword evidence="2 5" id="KW-0547">Nucleotide-binding</keyword>
<dbReference type="CDD" id="cd02022">
    <property type="entry name" value="DPCK"/>
    <property type="match status" value="1"/>
</dbReference>
<name>A0A940YD59_9BURK</name>
<protein>
    <recommendedName>
        <fullName evidence="5 6">Dephospho-CoA kinase</fullName>
        <ecNumber evidence="5 6">2.7.1.24</ecNumber>
    </recommendedName>
    <alternativeName>
        <fullName evidence="5">Dephosphocoenzyme A kinase</fullName>
    </alternativeName>
</protein>
<sequence>MRRAGPTLGLTGGIGSGKSTVARALAARGALIVDTDAIARALTAPGGAALPAIAQAFGEAAIAADGALDRAWMRERVFADAAQRERLEAILHPMIGERTWSEAAAAAAGQPVVFDVPLLTERGAHWRRQVDRVLVVDCDEATQVQRVQARNGWPEAQVRAVIAQQASRAARRAIADAVIVNQDLTLDALDAEVATLWRLWAWPAAQV</sequence>
<comment type="pathway">
    <text evidence="5">Cofactor biosynthesis; coenzyme A biosynthesis; CoA from (R)-pantothenate: step 5/5.</text>
</comment>
<dbReference type="PANTHER" id="PTHR10695">
    <property type="entry name" value="DEPHOSPHO-COA KINASE-RELATED"/>
    <property type="match status" value="1"/>
</dbReference>
<evidence type="ECO:0000313" key="8">
    <source>
        <dbReference type="Proteomes" id="UP000678374"/>
    </source>
</evidence>
<comment type="caution">
    <text evidence="7">The sequence shown here is derived from an EMBL/GenBank/DDBJ whole genome shotgun (WGS) entry which is preliminary data.</text>
</comment>
<dbReference type="EMBL" id="JAGQDE010000002">
    <property type="protein sequence ID" value="MBQ0958023.1"/>
    <property type="molecule type" value="Genomic_DNA"/>
</dbReference>
<organism evidence="7 8">
    <name type="scientific">Ideonella aquatica</name>
    <dbReference type="NCBI Taxonomy" id="2824119"/>
    <lineage>
        <taxon>Bacteria</taxon>
        <taxon>Pseudomonadati</taxon>
        <taxon>Pseudomonadota</taxon>
        <taxon>Betaproteobacteria</taxon>
        <taxon>Burkholderiales</taxon>
        <taxon>Sphaerotilaceae</taxon>
        <taxon>Ideonella</taxon>
    </lineage>
</organism>
<dbReference type="SUPFAM" id="SSF52540">
    <property type="entry name" value="P-loop containing nucleoside triphosphate hydrolases"/>
    <property type="match status" value="1"/>
</dbReference>
<dbReference type="GO" id="GO:0015937">
    <property type="term" value="P:coenzyme A biosynthetic process"/>
    <property type="evidence" value="ECO:0007669"/>
    <property type="project" value="UniProtKB-UniRule"/>
</dbReference>
<keyword evidence="5 7" id="KW-0418">Kinase</keyword>
<dbReference type="InterPro" id="IPR027417">
    <property type="entry name" value="P-loop_NTPase"/>
</dbReference>
<dbReference type="RefSeq" id="WP_210800421.1">
    <property type="nucleotide sequence ID" value="NZ_JAGQDE010000002.1"/>
</dbReference>
<feature type="binding site" evidence="5">
    <location>
        <begin position="15"/>
        <end position="20"/>
    </location>
    <ligand>
        <name>ATP</name>
        <dbReference type="ChEBI" id="CHEBI:30616"/>
    </ligand>
</feature>
<proteinExistence type="inferred from homology"/>
<dbReference type="GO" id="GO:0004140">
    <property type="term" value="F:dephospho-CoA kinase activity"/>
    <property type="evidence" value="ECO:0007669"/>
    <property type="project" value="UniProtKB-UniRule"/>
</dbReference>
<dbReference type="PROSITE" id="PS51219">
    <property type="entry name" value="DPCK"/>
    <property type="match status" value="1"/>
</dbReference>
<evidence type="ECO:0000313" key="7">
    <source>
        <dbReference type="EMBL" id="MBQ0958023.1"/>
    </source>
</evidence>
<evidence type="ECO:0000256" key="5">
    <source>
        <dbReference type="HAMAP-Rule" id="MF_00376"/>
    </source>
</evidence>
<keyword evidence="4 5" id="KW-0173">Coenzyme A biosynthesis</keyword>
<comment type="function">
    <text evidence="5">Catalyzes the phosphorylation of the 3'-hydroxyl group of dephosphocoenzyme A to form coenzyme A.</text>
</comment>
<accession>A0A940YD59</accession>
<keyword evidence="8" id="KW-1185">Reference proteome</keyword>
<comment type="catalytic activity">
    <reaction evidence="5">
        <text>3'-dephospho-CoA + ATP = ADP + CoA + H(+)</text>
        <dbReference type="Rhea" id="RHEA:18245"/>
        <dbReference type="ChEBI" id="CHEBI:15378"/>
        <dbReference type="ChEBI" id="CHEBI:30616"/>
        <dbReference type="ChEBI" id="CHEBI:57287"/>
        <dbReference type="ChEBI" id="CHEBI:57328"/>
        <dbReference type="ChEBI" id="CHEBI:456216"/>
        <dbReference type="EC" id="2.7.1.24"/>
    </reaction>
</comment>
<comment type="subcellular location">
    <subcellularLocation>
        <location evidence="5">Cytoplasm</location>
    </subcellularLocation>
</comment>
<gene>
    <name evidence="5" type="primary">coaE</name>
    <name evidence="7" type="ORF">KAK06_03530</name>
</gene>
<comment type="similarity">
    <text evidence="1 5">Belongs to the CoaE family.</text>
</comment>
<evidence type="ECO:0000256" key="6">
    <source>
        <dbReference type="NCBIfam" id="TIGR00152"/>
    </source>
</evidence>
<dbReference type="Gene3D" id="3.40.50.300">
    <property type="entry name" value="P-loop containing nucleotide triphosphate hydrolases"/>
    <property type="match status" value="1"/>
</dbReference>
<keyword evidence="5 7" id="KW-0808">Transferase</keyword>